<accession>A0A1G2ABD5</accession>
<comment type="subcellular location">
    <subcellularLocation>
        <location evidence="2">Membrane</location>
        <topology evidence="2">Multi-pass membrane protein</topology>
    </subcellularLocation>
</comment>
<dbReference type="NCBIfam" id="TIGR00054">
    <property type="entry name" value="RIP metalloprotease RseP"/>
    <property type="match status" value="1"/>
</dbReference>
<protein>
    <recommendedName>
        <fullName evidence="11">Zinc metalloprotease</fullName>
        <ecNumber evidence="11">3.4.24.-</ecNumber>
    </recommendedName>
</protein>
<dbReference type="Proteomes" id="UP000178315">
    <property type="component" value="Unassembled WGS sequence"/>
</dbReference>
<dbReference type="PANTHER" id="PTHR42837">
    <property type="entry name" value="REGULATOR OF SIGMA-E PROTEASE RSEP"/>
    <property type="match status" value="1"/>
</dbReference>
<evidence type="ECO:0000256" key="4">
    <source>
        <dbReference type="ARBA" id="ARBA00022670"/>
    </source>
</evidence>
<name>A0A1G2ABD5_9BACT</name>
<evidence type="ECO:0000256" key="2">
    <source>
        <dbReference type="ARBA" id="ARBA00004141"/>
    </source>
</evidence>
<dbReference type="Pfam" id="PF17820">
    <property type="entry name" value="PDZ_6"/>
    <property type="match status" value="1"/>
</dbReference>
<keyword evidence="4 13" id="KW-0645">Protease</keyword>
<feature type="transmembrane region" description="Helical" evidence="11">
    <location>
        <begin position="347"/>
        <end position="365"/>
    </location>
</feature>
<dbReference type="CDD" id="cd06163">
    <property type="entry name" value="S2P-M50_PDZ_RseP-like"/>
    <property type="match status" value="1"/>
</dbReference>
<dbReference type="InterPro" id="IPR041489">
    <property type="entry name" value="PDZ_6"/>
</dbReference>
<feature type="transmembrane region" description="Helical" evidence="11">
    <location>
        <begin position="93"/>
        <end position="117"/>
    </location>
</feature>
<evidence type="ECO:0000256" key="11">
    <source>
        <dbReference type="RuleBase" id="RU362031"/>
    </source>
</evidence>
<evidence type="ECO:0000256" key="9">
    <source>
        <dbReference type="ARBA" id="ARBA00023049"/>
    </source>
</evidence>
<evidence type="ECO:0000313" key="13">
    <source>
        <dbReference type="EMBL" id="OGY73975.1"/>
    </source>
</evidence>
<evidence type="ECO:0000256" key="7">
    <source>
        <dbReference type="ARBA" id="ARBA00022833"/>
    </source>
</evidence>
<organism evidence="13 14">
    <name type="scientific">Candidatus Jacksonbacteria bacterium RIFCSPLOWO2_02_FULL_44_20</name>
    <dbReference type="NCBI Taxonomy" id="1798460"/>
    <lineage>
        <taxon>Bacteria</taxon>
        <taxon>Candidatus Jacksoniibacteriota</taxon>
    </lineage>
</organism>
<evidence type="ECO:0000256" key="5">
    <source>
        <dbReference type="ARBA" id="ARBA00022692"/>
    </source>
</evidence>
<dbReference type="InterPro" id="IPR001478">
    <property type="entry name" value="PDZ"/>
</dbReference>
<keyword evidence="6 11" id="KW-0378">Hydrolase</keyword>
<keyword evidence="9 11" id="KW-0482">Metalloprotease</keyword>
<dbReference type="SMART" id="SM00228">
    <property type="entry name" value="PDZ"/>
    <property type="match status" value="1"/>
</dbReference>
<evidence type="ECO:0000256" key="1">
    <source>
        <dbReference type="ARBA" id="ARBA00001947"/>
    </source>
</evidence>
<dbReference type="GO" id="GO:0004222">
    <property type="term" value="F:metalloendopeptidase activity"/>
    <property type="evidence" value="ECO:0007669"/>
    <property type="project" value="InterPro"/>
</dbReference>
<comment type="caution">
    <text evidence="13">The sequence shown here is derived from an EMBL/GenBank/DDBJ whole genome shotgun (WGS) entry which is preliminary data.</text>
</comment>
<dbReference type="SUPFAM" id="SSF50156">
    <property type="entry name" value="PDZ domain-like"/>
    <property type="match status" value="1"/>
</dbReference>
<dbReference type="EMBL" id="MHJU01000005">
    <property type="protein sequence ID" value="OGY73975.1"/>
    <property type="molecule type" value="Genomic_DNA"/>
</dbReference>
<keyword evidence="10 11" id="KW-0472">Membrane</keyword>
<dbReference type="PANTHER" id="PTHR42837:SF2">
    <property type="entry name" value="MEMBRANE METALLOPROTEASE ARASP2, CHLOROPLASTIC-RELATED"/>
    <property type="match status" value="1"/>
</dbReference>
<keyword evidence="8 11" id="KW-1133">Transmembrane helix</keyword>
<dbReference type="Gene3D" id="2.30.42.10">
    <property type="match status" value="1"/>
</dbReference>
<dbReference type="InterPro" id="IPR036034">
    <property type="entry name" value="PDZ_sf"/>
</dbReference>
<evidence type="ECO:0000256" key="10">
    <source>
        <dbReference type="ARBA" id="ARBA00023136"/>
    </source>
</evidence>
<reference evidence="13 14" key="1">
    <citation type="journal article" date="2016" name="Nat. Commun.">
        <title>Thousands of microbial genomes shed light on interconnected biogeochemical processes in an aquifer system.</title>
        <authorList>
            <person name="Anantharaman K."/>
            <person name="Brown C.T."/>
            <person name="Hug L.A."/>
            <person name="Sharon I."/>
            <person name="Castelle C.J."/>
            <person name="Probst A.J."/>
            <person name="Thomas B.C."/>
            <person name="Singh A."/>
            <person name="Wilkins M.J."/>
            <person name="Karaoz U."/>
            <person name="Brodie E.L."/>
            <person name="Williams K.H."/>
            <person name="Hubbard S.S."/>
            <person name="Banfield J.F."/>
        </authorList>
    </citation>
    <scope>NUCLEOTIDE SEQUENCE [LARGE SCALE GENOMIC DNA]</scope>
</reference>
<keyword evidence="7 11" id="KW-0862">Zinc</keyword>
<proteinExistence type="inferred from homology"/>
<comment type="similarity">
    <text evidence="3 11">Belongs to the peptidase M50B family.</text>
</comment>
<evidence type="ECO:0000256" key="8">
    <source>
        <dbReference type="ARBA" id="ARBA00022989"/>
    </source>
</evidence>
<keyword evidence="5 11" id="KW-0812">Transmembrane</keyword>
<dbReference type="GO" id="GO:0016020">
    <property type="term" value="C:membrane"/>
    <property type="evidence" value="ECO:0007669"/>
    <property type="project" value="UniProtKB-SubCell"/>
</dbReference>
<evidence type="ECO:0000256" key="6">
    <source>
        <dbReference type="ARBA" id="ARBA00022801"/>
    </source>
</evidence>
<gene>
    <name evidence="13" type="ORF">A3H61_02230</name>
</gene>
<dbReference type="GO" id="GO:0046872">
    <property type="term" value="F:metal ion binding"/>
    <property type="evidence" value="ECO:0007669"/>
    <property type="project" value="UniProtKB-KW"/>
</dbReference>
<dbReference type="AlphaFoldDB" id="A0A1G2ABD5"/>
<feature type="domain" description="PDZ" evidence="12">
    <location>
        <begin position="107"/>
        <end position="194"/>
    </location>
</feature>
<dbReference type="InterPro" id="IPR008915">
    <property type="entry name" value="Peptidase_M50"/>
</dbReference>
<dbReference type="Pfam" id="PF02163">
    <property type="entry name" value="Peptidase_M50"/>
    <property type="match status" value="1"/>
</dbReference>
<dbReference type="GO" id="GO:0006508">
    <property type="term" value="P:proteolysis"/>
    <property type="evidence" value="ECO:0007669"/>
    <property type="project" value="UniProtKB-KW"/>
</dbReference>
<evidence type="ECO:0000259" key="12">
    <source>
        <dbReference type="SMART" id="SM00228"/>
    </source>
</evidence>
<feature type="transmembrane region" description="Helical" evidence="11">
    <location>
        <begin position="297"/>
        <end position="317"/>
    </location>
</feature>
<dbReference type="InterPro" id="IPR004387">
    <property type="entry name" value="Pept_M50_Zn"/>
</dbReference>
<evidence type="ECO:0000256" key="3">
    <source>
        <dbReference type="ARBA" id="ARBA00007931"/>
    </source>
</evidence>
<comment type="cofactor">
    <cofactor evidence="1 11">
        <name>Zn(2+)</name>
        <dbReference type="ChEBI" id="CHEBI:29105"/>
    </cofactor>
</comment>
<evidence type="ECO:0000313" key="14">
    <source>
        <dbReference type="Proteomes" id="UP000178315"/>
    </source>
</evidence>
<keyword evidence="11" id="KW-0479">Metal-binding</keyword>
<sequence>MLLTIIAFLIILSVLVVVHEFGHFVSAKYFGVRVLEFGIGFPPRASLLHTSKDGVKWTLNWLPIGGFVNLKGQDGESKDHPDSFSHQAPWKRMVILVSGVFMNLILALVLFSVGYIVGFPRDLTDTKIPEKFIKEKYISILYVEPKGPAGRAGIKAGDSIITVNETPFSELEKLQSFISDKEGKPVLIQLRRGKEIFTKDLTPELVTFHIGNEAGDTESETKKIGVGVALGSVGIIRYPMHIALYKSAETIATTSGKIVTGFFHLIQDLVLTRSVSTNIGGPVMIAALSGRAAELGFIYIIQFVALLSLNLAIINILPLPALDGGRVLFVIIEKFKGKSVSINTETWVHLIGFWLLIFLTILVTARDLMRFEILEKVKGIFTS</sequence>
<dbReference type="EC" id="3.4.24.-" evidence="11"/>